<evidence type="ECO:0000256" key="1">
    <source>
        <dbReference type="ARBA" id="ARBA00022737"/>
    </source>
</evidence>
<dbReference type="InterPro" id="IPR051210">
    <property type="entry name" value="Ub_ligase/GEF_domain"/>
</dbReference>
<evidence type="ECO:0000256" key="2">
    <source>
        <dbReference type="PROSITE-ProRule" id="PRU00235"/>
    </source>
</evidence>
<keyword evidence="1" id="KW-0677">Repeat</keyword>
<dbReference type="InterPro" id="IPR009091">
    <property type="entry name" value="RCC1/BLIP-II"/>
</dbReference>
<dbReference type="PROSITE" id="PS50012">
    <property type="entry name" value="RCC1_3"/>
    <property type="match status" value="2"/>
</dbReference>
<accession>A0A151HGU1</accession>
<reference evidence="5" key="1">
    <citation type="submission" date="2016-03" db="EMBL/GenBank/DDBJ databases">
        <authorList>
            <person name="Sibley D."/>
            <person name="Venepally P."/>
            <person name="Karamycheva S."/>
            <person name="Hadjithomas M."/>
            <person name="Khan A."/>
            <person name="Brunk B."/>
            <person name="Roos D."/>
            <person name="Caler E."/>
            <person name="Lorenzi H."/>
        </authorList>
    </citation>
    <scope>NUCLEOTIDE SEQUENCE [LARGE SCALE GENOMIC DNA]</scope>
    <source>
        <strain evidence="5">TgCatPRC2</strain>
    </source>
</reference>
<evidence type="ECO:0000256" key="3">
    <source>
        <dbReference type="SAM" id="MobiDB-lite"/>
    </source>
</evidence>
<dbReference type="SUPFAM" id="SSF50985">
    <property type="entry name" value="RCC1/BLIP-II"/>
    <property type="match status" value="1"/>
</dbReference>
<organism evidence="4 5">
    <name type="scientific">Toxoplasma gondii TgCatPRC2</name>
    <dbReference type="NCBI Taxonomy" id="1130821"/>
    <lineage>
        <taxon>Eukaryota</taxon>
        <taxon>Sar</taxon>
        <taxon>Alveolata</taxon>
        <taxon>Apicomplexa</taxon>
        <taxon>Conoidasida</taxon>
        <taxon>Coccidia</taxon>
        <taxon>Eucoccidiorida</taxon>
        <taxon>Eimeriorina</taxon>
        <taxon>Sarcocystidae</taxon>
        <taxon>Toxoplasma</taxon>
    </lineage>
</organism>
<evidence type="ECO:0000313" key="5">
    <source>
        <dbReference type="Proteomes" id="UP000075225"/>
    </source>
</evidence>
<protein>
    <submittedName>
        <fullName evidence="4">Regulator of chromosome condensation (RCC1) repeat-containing protein</fullName>
    </submittedName>
</protein>
<dbReference type="PROSITE" id="PS00626">
    <property type="entry name" value="RCC1_2"/>
    <property type="match status" value="1"/>
</dbReference>
<comment type="caution">
    <text evidence="4">The sequence shown here is derived from an EMBL/GenBank/DDBJ whole genome shotgun (WGS) entry which is preliminary data.</text>
</comment>
<evidence type="ECO:0000313" key="4">
    <source>
        <dbReference type="EMBL" id="KYK68557.1"/>
    </source>
</evidence>
<feature type="repeat" description="RCC1" evidence="2">
    <location>
        <begin position="152"/>
        <end position="203"/>
    </location>
</feature>
<dbReference type="InterPro" id="IPR000408">
    <property type="entry name" value="Reg_chr_condens"/>
</dbReference>
<dbReference type="Pfam" id="PF00415">
    <property type="entry name" value="RCC1"/>
    <property type="match status" value="2"/>
</dbReference>
<feature type="compositionally biased region" description="Low complexity" evidence="3">
    <location>
        <begin position="60"/>
        <end position="100"/>
    </location>
</feature>
<dbReference type="PANTHER" id="PTHR22870">
    <property type="entry name" value="REGULATOR OF CHROMOSOME CONDENSATION"/>
    <property type="match status" value="1"/>
</dbReference>
<dbReference type="AlphaFoldDB" id="A0A151HGU1"/>
<dbReference type="Gene3D" id="2.130.10.30">
    <property type="entry name" value="Regulator of chromosome condensation 1/beta-lactamase-inhibitor protein II"/>
    <property type="match status" value="2"/>
</dbReference>
<name>A0A151HGU1_TOXGO</name>
<feature type="repeat" description="RCC1" evidence="2">
    <location>
        <begin position="204"/>
        <end position="280"/>
    </location>
</feature>
<sequence>MTTLKSWPLFSESSPLGFESTGEARFLVSLHAGNEEMGQAATKSGVVIWGAPETTALLSASGPGSAASSGVSPPAASLSSASANASPLAGSAPAATPLGGESSSFSASPALAVFAETSEEMASPRLVDALKNINSERVSAGGMQMAVVAHSGELYMWGANSEGQLGTGDRRDASVPRLVKALHGKVVKAVACSQEHTVCCLDDGSAYAWGCALNGRLGLHGLSIPSSAGLGVFSPATGARPEPLASACAVCTPRVLESLCGYFIADVACGPYHSAFLGIYEQDRTSLFTCGLGLNGRLGHGDEEDRHLVR</sequence>
<gene>
    <name evidence="4" type="ORF">TGPRC2_209130A</name>
</gene>
<dbReference type="Proteomes" id="UP000075225">
    <property type="component" value="Unassembled WGS sequence"/>
</dbReference>
<dbReference type="EMBL" id="AHZP02001079">
    <property type="protein sequence ID" value="KYK68557.1"/>
    <property type="molecule type" value="Genomic_DNA"/>
</dbReference>
<dbReference type="PANTHER" id="PTHR22870:SF408">
    <property type="entry name" value="OS09G0560450 PROTEIN"/>
    <property type="match status" value="1"/>
</dbReference>
<dbReference type="VEuPathDB" id="ToxoDB:TGPRC2_209130A"/>
<feature type="region of interest" description="Disordered" evidence="3">
    <location>
        <begin position="60"/>
        <end position="101"/>
    </location>
</feature>
<proteinExistence type="predicted"/>